<dbReference type="OrthoDB" id="2406449at2759"/>
<keyword evidence="1" id="KW-0175">Coiled coil</keyword>
<dbReference type="SUPFAM" id="SSF56672">
    <property type="entry name" value="DNA/RNA polymerases"/>
    <property type="match status" value="1"/>
</dbReference>
<dbReference type="InterPro" id="IPR043502">
    <property type="entry name" value="DNA/RNA_pol_sf"/>
</dbReference>
<dbReference type="EMBL" id="CAJVQA010000895">
    <property type="protein sequence ID" value="CAG8494820.1"/>
    <property type="molecule type" value="Genomic_DNA"/>
</dbReference>
<gene>
    <name evidence="2" type="ORF">CPELLU_LOCUS2161</name>
</gene>
<accession>A0A9N8ZH25</accession>
<dbReference type="GO" id="GO:0003676">
    <property type="term" value="F:nucleic acid binding"/>
    <property type="evidence" value="ECO:0007669"/>
    <property type="project" value="InterPro"/>
</dbReference>
<feature type="coiled-coil region" evidence="1">
    <location>
        <begin position="66"/>
        <end position="94"/>
    </location>
</feature>
<dbReference type="PANTHER" id="PTHR31511:SF12">
    <property type="entry name" value="RHO TERMINATION FACTOR N-TERMINAL DOMAIN-CONTAINING PROTEIN"/>
    <property type="match status" value="1"/>
</dbReference>
<dbReference type="PANTHER" id="PTHR31511">
    <property type="entry name" value="PROTEIN CBG23764"/>
    <property type="match status" value="1"/>
</dbReference>
<reference evidence="2" key="1">
    <citation type="submission" date="2021-06" db="EMBL/GenBank/DDBJ databases">
        <authorList>
            <person name="Kallberg Y."/>
            <person name="Tangrot J."/>
            <person name="Rosling A."/>
        </authorList>
    </citation>
    <scope>NUCLEOTIDE SEQUENCE</scope>
    <source>
        <strain evidence="2">FL966</strain>
    </source>
</reference>
<organism evidence="2 3">
    <name type="scientific">Cetraspora pellucida</name>
    <dbReference type="NCBI Taxonomy" id="1433469"/>
    <lineage>
        <taxon>Eukaryota</taxon>
        <taxon>Fungi</taxon>
        <taxon>Fungi incertae sedis</taxon>
        <taxon>Mucoromycota</taxon>
        <taxon>Glomeromycotina</taxon>
        <taxon>Glomeromycetes</taxon>
        <taxon>Diversisporales</taxon>
        <taxon>Gigasporaceae</taxon>
        <taxon>Cetraspora</taxon>
    </lineage>
</organism>
<dbReference type="AlphaFoldDB" id="A0A9N8ZH25"/>
<keyword evidence="3" id="KW-1185">Reference proteome</keyword>
<dbReference type="PROSITE" id="PS00116">
    <property type="entry name" value="DNA_POLYMERASE_B"/>
    <property type="match status" value="1"/>
</dbReference>
<dbReference type="InterPro" id="IPR017964">
    <property type="entry name" value="DNA-dir_DNA_pol_B_CS"/>
</dbReference>
<evidence type="ECO:0000256" key="1">
    <source>
        <dbReference type="SAM" id="Coils"/>
    </source>
</evidence>
<sequence>EAFRKIKVDIDLLHISECNYQVEHIIDLLYLIEGLNKALQHLILPEEDKNYVKSKYIKNMLMKPYLITIDLEAKEIEANKKDKEENTIKEIEQIAVLYRYTIHCSDKTTQKLVINRESENIIKDLMKNLQEDLEVILDKLREIALSRYNKIHVFDPETKKYLGASHRKCHRKKLMIQDKLDDEQKKKHKSCKFRGPAHSGSKVTDEKIVPIANNSEQYIIFLVGQLQFIDSLKFSLPGLAKMAENLRDEKKGQTKTSEQLAKYVLILADAFEAFQKASYEAFKLDLANYLTAPGLAWDASMKRGGMSLARRHIARANVPGLEGYDRKKAKKWLLYLDANNLYSWAMSQYLLTSRFKWLSTYPLEATYLLNYPMCSERIKVPYDWYSSKQKEWLRKQRSDTEKLILTLHDKDHYVIHYRNLQQCIKERYVLEKVEEECRLQRLISDPAFVSRKIFYRANLVAVHRRQTNVKLNKLEYVRACILDLSKYFMYDFWYSHLKKKYEDRVRLLYTDTDSLIIEIKTENIYQDMIDDCDLYNFNRAIGYTGVHAKCYSVVYENSGKNMIKAKDLKKLLIKRVFTHKIFEDCALEEKDDQPQITQFL</sequence>
<proteinExistence type="predicted"/>
<dbReference type="Proteomes" id="UP000789759">
    <property type="component" value="Unassembled WGS sequence"/>
</dbReference>
<feature type="non-terminal residue" evidence="2">
    <location>
        <position position="1"/>
    </location>
</feature>
<protein>
    <submittedName>
        <fullName evidence="2">21398_t:CDS:1</fullName>
    </submittedName>
</protein>
<evidence type="ECO:0000313" key="3">
    <source>
        <dbReference type="Proteomes" id="UP000789759"/>
    </source>
</evidence>
<comment type="caution">
    <text evidence="2">The sequence shown here is derived from an EMBL/GenBank/DDBJ whole genome shotgun (WGS) entry which is preliminary data.</text>
</comment>
<evidence type="ECO:0000313" key="2">
    <source>
        <dbReference type="EMBL" id="CAG8494820.1"/>
    </source>
</evidence>
<dbReference type="GO" id="GO:0000166">
    <property type="term" value="F:nucleotide binding"/>
    <property type="evidence" value="ECO:0007669"/>
    <property type="project" value="InterPro"/>
</dbReference>
<name>A0A9N8ZH25_9GLOM</name>